<dbReference type="EMBL" id="SRLO01005047">
    <property type="protein sequence ID" value="TNN29908.1"/>
    <property type="molecule type" value="Genomic_DNA"/>
</dbReference>
<gene>
    <name evidence="2" type="ORF">EYF80_059941</name>
</gene>
<sequence length="59" mass="6206">MADVRLQRLGEHREDGGTICDGGRDEDEPPERLLHSGGGPVACTGVGGGRGNCVDNWTE</sequence>
<protein>
    <submittedName>
        <fullName evidence="2">Uncharacterized protein</fullName>
    </submittedName>
</protein>
<dbReference type="AlphaFoldDB" id="A0A4Z2EMC9"/>
<reference evidence="2 3" key="1">
    <citation type="submission" date="2019-03" db="EMBL/GenBank/DDBJ databases">
        <title>First draft genome of Liparis tanakae, snailfish: a comprehensive survey of snailfish specific genes.</title>
        <authorList>
            <person name="Kim W."/>
            <person name="Song I."/>
            <person name="Jeong J.-H."/>
            <person name="Kim D."/>
            <person name="Kim S."/>
            <person name="Ryu S."/>
            <person name="Song J.Y."/>
            <person name="Lee S.K."/>
        </authorList>
    </citation>
    <scope>NUCLEOTIDE SEQUENCE [LARGE SCALE GENOMIC DNA]</scope>
    <source>
        <tissue evidence="2">Muscle</tissue>
    </source>
</reference>
<evidence type="ECO:0000313" key="2">
    <source>
        <dbReference type="EMBL" id="TNN29908.1"/>
    </source>
</evidence>
<organism evidence="2 3">
    <name type="scientific">Liparis tanakae</name>
    <name type="common">Tanaka's snailfish</name>
    <dbReference type="NCBI Taxonomy" id="230148"/>
    <lineage>
        <taxon>Eukaryota</taxon>
        <taxon>Metazoa</taxon>
        <taxon>Chordata</taxon>
        <taxon>Craniata</taxon>
        <taxon>Vertebrata</taxon>
        <taxon>Euteleostomi</taxon>
        <taxon>Actinopterygii</taxon>
        <taxon>Neopterygii</taxon>
        <taxon>Teleostei</taxon>
        <taxon>Neoteleostei</taxon>
        <taxon>Acanthomorphata</taxon>
        <taxon>Eupercaria</taxon>
        <taxon>Perciformes</taxon>
        <taxon>Cottioidei</taxon>
        <taxon>Cottales</taxon>
        <taxon>Liparidae</taxon>
        <taxon>Liparis</taxon>
    </lineage>
</organism>
<dbReference type="Proteomes" id="UP000314294">
    <property type="component" value="Unassembled WGS sequence"/>
</dbReference>
<feature type="compositionally biased region" description="Basic and acidic residues" evidence="1">
    <location>
        <begin position="1"/>
        <end position="16"/>
    </location>
</feature>
<comment type="caution">
    <text evidence="2">The sequence shown here is derived from an EMBL/GenBank/DDBJ whole genome shotgun (WGS) entry which is preliminary data.</text>
</comment>
<evidence type="ECO:0000313" key="3">
    <source>
        <dbReference type="Proteomes" id="UP000314294"/>
    </source>
</evidence>
<proteinExistence type="predicted"/>
<name>A0A4Z2EMC9_9TELE</name>
<evidence type="ECO:0000256" key="1">
    <source>
        <dbReference type="SAM" id="MobiDB-lite"/>
    </source>
</evidence>
<feature type="region of interest" description="Disordered" evidence="1">
    <location>
        <begin position="1"/>
        <end position="40"/>
    </location>
</feature>
<keyword evidence="3" id="KW-1185">Reference proteome</keyword>
<accession>A0A4Z2EMC9</accession>